<dbReference type="GO" id="GO:0046983">
    <property type="term" value="F:protein dimerization activity"/>
    <property type="evidence" value="ECO:0007669"/>
    <property type="project" value="InterPro"/>
</dbReference>
<keyword evidence="4" id="KW-0808">Transferase</keyword>
<keyword evidence="8" id="KW-0902">Two-component regulatory system</keyword>
<organism evidence="12 13">
    <name type="scientific">Desulfocicer vacuolatum DSM 3385</name>
    <dbReference type="NCBI Taxonomy" id="1121400"/>
    <lineage>
        <taxon>Bacteria</taxon>
        <taxon>Pseudomonadati</taxon>
        <taxon>Thermodesulfobacteriota</taxon>
        <taxon>Desulfobacteria</taxon>
        <taxon>Desulfobacterales</taxon>
        <taxon>Desulfobacteraceae</taxon>
        <taxon>Desulfocicer</taxon>
    </lineage>
</organism>
<dbReference type="InterPro" id="IPR050482">
    <property type="entry name" value="Sensor_HK_TwoCompSys"/>
</dbReference>
<keyword evidence="6" id="KW-0418">Kinase</keyword>
<dbReference type="SMART" id="SM00086">
    <property type="entry name" value="PAC"/>
    <property type="match status" value="1"/>
</dbReference>
<dbReference type="Gene3D" id="1.20.5.1930">
    <property type="match status" value="1"/>
</dbReference>
<dbReference type="SUPFAM" id="SSF55785">
    <property type="entry name" value="PYP-like sensor domain (PAS domain)"/>
    <property type="match status" value="1"/>
</dbReference>
<dbReference type="EC" id="2.7.13.3" evidence="2"/>
<dbReference type="CDD" id="cd16917">
    <property type="entry name" value="HATPase_UhpB-NarQ-NarX-like"/>
    <property type="match status" value="1"/>
</dbReference>
<dbReference type="InterPro" id="IPR001610">
    <property type="entry name" value="PAC"/>
</dbReference>
<dbReference type="Pfam" id="PF07730">
    <property type="entry name" value="HisKA_3"/>
    <property type="match status" value="1"/>
</dbReference>
<dbReference type="OrthoDB" id="6231at2"/>
<evidence type="ECO:0000256" key="1">
    <source>
        <dbReference type="ARBA" id="ARBA00000085"/>
    </source>
</evidence>
<dbReference type="CDD" id="cd00130">
    <property type="entry name" value="PAS"/>
    <property type="match status" value="1"/>
</dbReference>
<dbReference type="SUPFAM" id="SSF55874">
    <property type="entry name" value="ATPase domain of HSP90 chaperone/DNA topoisomerase II/histidine kinase"/>
    <property type="match status" value="1"/>
</dbReference>
<dbReference type="SMART" id="SM00091">
    <property type="entry name" value="PAS"/>
    <property type="match status" value="2"/>
</dbReference>
<dbReference type="RefSeq" id="WP_084071516.1">
    <property type="nucleotide sequence ID" value="NZ_FWXY01000030.1"/>
</dbReference>
<dbReference type="GO" id="GO:0016020">
    <property type="term" value="C:membrane"/>
    <property type="evidence" value="ECO:0007669"/>
    <property type="project" value="InterPro"/>
</dbReference>
<keyword evidence="5" id="KW-0547">Nucleotide-binding</keyword>
<keyword evidence="9" id="KW-0175">Coiled coil</keyword>
<evidence type="ECO:0000256" key="5">
    <source>
        <dbReference type="ARBA" id="ARBA00022741"/>
    </source>
</evidence>
<evidence type="ECO:0000313" key="13">
    <source>
        <dbReference type="Proteomes" id="UP000192418"/>
    </source>
</evidence>
<dbReference type="InterPro" id="IPR011712">
    <property type="entry name" value="Sig_transdc_His_kin_sub3_dim/P"/>
</dbReference>
<evidence type="ECO:0000256" key="2">
    <source>
        <dbReference type="ARBA" id="ARBA00012438"/>
    </source>
</evidence>
<dbReference type="GO" id="GO:0005524">
    <property type="term" value="F:ATP binding"/>
    <property type="evidence" value="ECO:0007669"/>
    <property type="project" value="UniProtKB-KW"/>
</dbReference>
<evidence type="ECO:0000259" key="11">
    <source>
        <dbReference type="PROSITE" id="PS50113"/>
    </source>
</evidence>
<evidence type="ECO:0000259" key="10">
    <source>
        <dbReference type="PROSITE" id="PS50112"/>
    </source>
</evidence>
<protein>
    <recommendedName>
        <fullName evidence="2">histidine kinase</fullName>
        <ecNumber evidence="2">2.7.13.3</ecNumber>
    </recommendedName>
</protein>
<evidence type="ECO:0000256" key="9">
    <source>
        <dbReference type="SAM" id="Coils"/>
    </source>
</evidence>
<dbReference type="InterPro" id="IPR013656">
    <property type="entry name" value="PAS_4"/>
</dbReference>
<gene>
    <name evidence="12" type="ORF">SAMN02746065_13033</name>
</gene>
<dbReference type="Proteomes" id="UP000192418">
    <property type="component" value="Unassembled WGS sequence"/>
</dbReference>
<dbReference type="InterPro" id="IPR035965">
    <property type="entry name" value="PAS-like_dom_sf"/>
</dbReference>
<dbReference type="PANTHER" id="PTHR24421:SF10">
    <property type="entry name" value="NITRATE_NITRITE SENSOR PROTEIN NARQ"/>
    <property type="match status" value="1"/>
</dbReference>
<reference evidence="12 13" key="1">
    <citation type="submission" date="2017-04" db="EMBL/GenBank/DDBJ databases">
        <authorList>
            <person name="Afonso C.L."/>
            <person name="Miller P.J."/>
            <person name="Scott M.A."/>
            <person name="Spackman E."/>
            <person name="Goraichik I."/>
            <person name="Dimitrov K.M."/>
            <person name="Suarez D.L."/>
            <person name="Swayne D.E."/>
        </authorList>
    </citation>
    <scope>NUCLEOTIDE SEQUENCE [LARGE SCALE GENOMIC DNA]</scope>
    <source>
        <strain evidence="12 13">DSM 3385</strain>
    </source>
</reference>
<feature type="domain" description="PAS" evidence="10">
    <location>
        <begin position="173"/>
        <end position="223"/>
    </location>
</feature>
<dbReference type="InterPro" id="IPR003594">
    <property type="entry name" value="HATPase_dom"/>
</dbReference>
<dbReference type="SMART" id="SM00387">
    <property type="entry name" value="HATPase_c"/>
    <property type="match status" value="1"/>
</dbReference>
<dbReference type="Gene3D" id="3.30.450.20">
    <property type="entry name" value="PAS domain"/>
    <property type="match status" value="2"/>
</dbReference>
<keyword evidence="13" id="KW-1185">Reference proteome</keyword>
<dbReference type="AlphaFoldDB" id="A0A1W2EF40"/>
<keyword evidence="7" id="KW-0067">ATP-binding</keyword>
<sequence>MQSTYKELEKKIRALEKEIASVKLQNLELNKKSLIHETIFSNLPLFIMIIDFQGNVEDMSALLLKSTGLNLEKENPIKGGELLKCIHHQDNPEGCGFGPHCKTCEIRRTIQNTINTGESHYKVEAELISFDRIIGKRILLLSTALLKQSDKKIVVLIEDITEQKKFETALTEQTDFLNALIETISNPIFYKNSDGRYTGCNKSFENFTGMKRSDIIGKTVYEIGPKKLAHKYHQKDQQLFENPGTQHYEWKIGTPGGKIRDVIFDKATLHDVNGNVTGLVGVISDITERKHAEDLIRKLSQMLMQAQERERQMISCELHDSIAQNLSTLKLYFARILVDQPSLAEKLREQRADISQLIDQIIMDVRNLAYDLRPPSLDHLGLVHALEVFCEEFAAKNKIDVNFHAVGIDGITISPEMEINLYRLVHEALSNVQKHASATRVVIKFVGAYPHIILRIEDNGKGFDLKDRERSMINEKRMGIWSMKERANLLQGRMDIHSQLNRGTKIVIKLLLKDKKKWMGKNRL</sequence>
<dbReference type="PROSITE" id="PS50113">
    <property type="entry name" value="PAC"/>
    <property type="match status" value="1"/>
</dbReference>
<dbReference type="NCBIfam" id="TIGR00229">
    <property type="entry name" value="sensory_box"/>
    <property type="match status" value="1"/>
</dbReference>
<name>A0A1W2EF40_9BACT</name>
<comment type="catalytic activity">
    <reaction evidence="1">
        <text>ATP + protein L-histidine = ADP + protein N-phospho-L-histidine.</text>
        <dbReference type="EC" id="2.7.13.3"/>
    </reaction>
</comment>
<evidence type="ECO:0000313" key="12">
    <source>
        <dbReference type="EMBL" id="SMD08374.1"/>
    </source>
</evidence>
<dbReference type="InterPro" id="IPR000014">
    <property type="entry name" value="PAS"/>
</dbReference>
<dbReference type="GO" id="GO:0000155">
    <property type="term" value="F:phosphorelay sensor kinase activity"/>
    <property type="evidence" value="ECO:0007669"/>
    <property type="project" value="InterPro"/>
</dbReference>
<dbReference type="STRING" id="1121400.SAMN02746065_13033"/>
<proteinExistence type="predicted"/>
<evidence type="ECO:0000256" key="8">
    <source>
        <dbReference type="ARBA" id="ARBA00023012"/>
    </source>
</evidence>
<dbReference type="InterPro" id="IPR036890">
    <property type="entry name" value="HATPase_C_sf"/>
</dbReference>
<feature type="domain" description="PAC" evidence="11">
    <location>
        <begin position="246"/>
        <end position="298"/>
    </location>
</feature>
<feature type="coiled-coil region" evidence="9">
    <location>
        <begin position="5"/>
        <end position="37"/>
    </location>
</feature>
<dbReference type="Pfam" id="PF02518">
    <property type="entry name" value="HATPase_c"/>
    <property type="match status" value="1"/>
</dbReference>
<evidence type="ECO:0000256" key="7">
    <source>
        <dbReference type="ARBA" id="ARBA00022840"/>
    </source>
</evidence>
<evidence type="ECO:0000256" key="3">
    <source>
        <dbReference type="ARBA" id="ARBA00022553"/>
    </source>
</evidence>
<dbReference type="PROSITE" id="PS50112">
    <property type="entry name" value="PAS"/>
    <property type="match status" value="1"/>
</dbReference>
<dbReference type="Gene3D" id="3.30.565.10">
    <property type="entry name" value="Histidine kinase-like ATPase, C-terminal domain"/>
    <property type="match status" value="1"/>
</dbReference>
<evidence type="ECO:0000256" key="6">
    <source>
        <dbReference type="ARBA" id="ARBA00022777"/>
    </source>
</evidence>
<dbReference type="Pfam" id="PF08448">
    <property type="entry name" value="PAS_4"/>
    <property type="match status" value="1"/>
</dbReference>
<dbReference type="EMBL" id="FWXY01000030">
    <property type="protein sequence ID" value="SMD08374.1"/>
    <property type="molecule type" value="Genomic_DNA"/>
</dbReference>
<accession>A0A1W2EF40</accession>
<keyword evidence="3" id="KW-0597">Phosphoprotein</keyword>
<evidence type="ECO:0000256" key="4">
    <source>
        <dbReference type="ARBA" id="ARBA00022679"/>
    </source>
</evidence>
<dbReference type="InterPro" id="IPR000700">
    <property type="entry name" value="PAS-assoc_C"/>
</dbReference>
<dbReference type="PANTHER" id="PTHR24421">
    <property type="entry name" value="NITRATE/NITRITE SENSOR PROTEIN NARX-RELATED"/>
    <property type="match status" value="1"/>
</dbReference>